<accession>H2C819</accession>
<dbReference type="Pfam" id="PF00291">
    <property type="entry name" value="PALP"/>
    <property type="match status" value="1"/>
</dbReference>
<feature type="domain" description="Tryptophan synthase beta chain-like PALP" evidence="2">
    <location>
        <begin position="19"/>
        <end position="282"/>
    </location>
</feature>
<gene>
    <name evidence="3" type="ORF">MetMK1DRAFT_00027220</name>
</gene>
<dbReference type="RefSeq" id="WP_009074547.1">
    <property type="nucleotide sequence ID" value="NZ_JH597770.1"/>
</dbReference>
<keyword evidence="4" id="KW-1185">Reference proteome</keyword>
<dbReference type="CDD" id="cd01561">
    <property type="entry name" value="CBS_like"/>
    <property type="match status" value="1"/>
</dbReference>
<dbReference type="eggNOG" id="arCOG01430">
    <property type="taxonomic scope" value="Archaea"/>
</dbReference>
<dbReference type="PANTHER" id="PTHR10314">
    <property type="entry name" value="CYSTATHIONINE BETA-SYNTHASE"/>
    <property type="match status" value="1"/>
</dbReference>
<dbReference type="Gene3D" id="3.40.50.1100">
    <property type="match status" value="2"/>
</dbReference>
<evidence type="ECO:0000259" key="2">
    <source>
        <dbReference type="Pfam" id="PF00291"/>
    </source>
</evidence>
<evidence type="ECO:0000313" key="3">
    <source>
        <dbReference type="EMBL" id="EHP68295.1"/>
    </source>
</evidence>
<name>H2C819_9CREN</name>
<evidence type="ECO:0000313" key="4">
    <source>
        <dbReference type="Proteomes" id="UP000003980"/>
    </source>
</evidence>
<dbReference type="SUPFAM" id="SSF53686">
    <property type="entry name" value="Tryptophan synthase beta subunit-like PLP-dependent enzymes"/>
    <property type="match status" value="1"/>
</dbReference>
<dbReference type="AlphaFoldDB" id="H2C819"/>
<dbReference type="HOGENOM" id="CLU_021018_1_0_2"/>
<dbReference type="InterPro" id="IPR050214">
    <property type="entry name" value="Cys_Synth/Cystath_Beta-Synth"/>
</dbReference>
<dbReference type="Proteomes" id="UP000003980">
    <property type="component" value="Unassembled WGS sequence"/>
</dbReference>
<evidence type="ECO:0000256" key="1">
    <source>
        <dbReference type="ARBA" id="ARBA00001933"/>
    </source>
</evidence>
<dbReference type="STRING" id="671065.MetMK1DRAFT_00027220"/>
<dbReference type="GO" id="GO:0006535">
    <property type="term" value="P:cysteine biosynthetic process from serine"/>
    <property type="evidence" value="ECO:0007669"/>
    <property type="project" value="InterPro"/>
</dbReference>
<dbReference type="InterPro" id="IPR001926">
    <property type="entry name" value="TrpB-like_PALP"/>
</dbReference>
<dbReference type="InterPro" id="IPR001216">
    <property type="entry name" value="P-phosphate_BS"/>
</dbReference>
<reference evidence="3 4" key="1">
    <citation type="submission" date="2012-01" db="EMBL/GenBank/DDBJ databases">
        <title>Improved High-Quality Draft sequence of Metallosphaera yellowstonensis MK1.</title>
        <authorList>
            <consortium name="US DOE Joint Genome Institute"/>
            <person name="Lucas S."/>
            <person name="Han J."/>
            <person name="Cheng J.-F."/>
            <person name="Goodwin L."/>
            <person name="Pitluck S."/>
            <person name="Peters L."/>
            <person name="Teshima H."/>
            <person name="Detter J.C."/>
            <person name="Han C."/>
            <person name="Tapia R."/>
            <person name="Land M."/>
            <person name="Hauser L."/>
            <person name="Kyrpides N."/>
            <person name="Kozubal M."/>
            <person name="Macur R.E."/>
            <person name="Jay Z."/>
            <person name="Inskeep W."/>
            <person name="Woyke T."/>
        </authorList>
    </citation>
    <scope>NUCLEOTIDE SEQUENCE [LARGE SCALE GENOMIC DNA]</scope>
    <source>
        <strain evidence="3 4">MK1</strain>
    </source>
</reference>
<dbReference type="PROSITE" id="PS00901">
    <property type="entry name" value="CYS_SYNTHASE"/>
    <property type="match status" value="1"/>
</dbReference>
<organism evidence="3 4">
    <name type="scientific">Metallosphaera yellowstonensis MK1</name>
    <dbReference type="NCBI Taxonomy" id="671065"/>
    <lineage>
        <taxon>Archaea</taxon>
        <taxon>Thermoproteota</taxon>
        <taxon>Thermoprotei</taxon>
        <taxon>Sulfolobales</taxon>
        <taxon>Sulfolobaceae</taxon>
        <taxon>Metallosphaera</taxon>
    </lineage>
</organism>
<sequence>MRIVYPELRVFEDPVQLLEGMWPTPLLKLSIGEDVWGKLEFFNPFSRSIKDRTAWFLFRDALRKGAENITEATSGNIGIAISSLSAIFDRKFVAFIPTTAPKSFKIAMKILGASLIEAGKSTNDLIPLVKEFSKSSSMYHLNQFQSQFNILAHYETTAKEIDRQLGMMGKIPQRIIATMGTGGHVAGLSKFFKEKYGDDVEVVGVQPADGERIPGIKRQNGDTLALEAKIDRVIEVTSREAMDGVLKVARSTGILVGLSSGATVNAYLKLADSKTTVLIFPDDGYKYIDEMATLMESSQSY</sequence>
<comment type="cofactor">
    <cofactor evidence="1">
        <name>pyridoxal 5'-phosphate</name>
        <dbReference type="ChEBI" id="CHEBI:597326"/>
    </cofactor>
</comment>
<protein>
    <submittedName>
        <fullName evidence="3">Cysteine synthase</fullName>
    </submittedName>
</protein>
<dbReference type="InterPro" id="IPR036052">
    <property type="entry name" value="TrpB-like_PALP_sf"/>
</dbReference>
<proteinExistence type="predicted"/>
<dbReference type="EMBL" id="JH597770">
    <property type="protein sequence ID" value="EHP68295.1"/>
    <property type="molecule type" value="Genomic_DNA"/>
</dbReference>